<feature type="transmembrane region" description="Helical" evidence="1">
    <location>
        <begin position="107"/>
        <end position="124"/>
    </location>
</feature>
<name>A0A327M6D6_9PROT</name>
<feature type="transmembrane region" description="Helical" evidence="1">
    <location>
        <begin position="12"/>
        <end position="29"/>
    </location>
</feature>
<feature type="transmembrane region" description="Helical" evidence="1">
    <location>
        <begin position="214"/>
        <end position="231"/>
    </location>
</feature>
<proteinExistence type="predicted"/>
<dbReference type="AlphaFoldDB" id="A0A327M6D6"/>
<organism evidence="3 4">
    <name type="scientific">Roseicella frigidaeris</name>
    <dbReference type="NCBI Taxonomy" id="2230885"/>
    <lineage>
        <taxon>Bacteria</taxon>
        <taxon>Pseudomonadati</taxon>
        <taxon>Pseudomonadota</taxon>
        <taxon>Alphaproteobacteria</taxon>
        <taxon>Acetobacterales</taxon>
        <taxon>Roseomonadaceae</taxon>
        <taxon>Roseicella</taxon>
    </lineage>
</organism>
<evidence type="ECO:0000313" key="3">
    <source>
        <dbReference type="EMBL" id="RAI58861.1"/>
    </source>
</evidence>
<keyword evidence="4" id="KW-1185">Reference proteome</keyword>
<dbReference type="Proteomes" id="UP000249065">
    <property type="component" value="Unassembled WGS sequence"/>
</dbReference>
<evidence type="ECO:0000259" key="2">
    <source>
        <dbReference type="Pfam" id="PF00892"/>
    </source>
</evidence>
<feature type="transmembrane region" description="Helical" evidence="1">
    <location>
        <begin position="268"/>
        <end position="285"/>
    </location>
</feature>
<sequence length="291" mass="30436">MPFDSGPAPRGQAAGILLMLAAVLLFSLNDVLGKWLVASYAVGQVLVLRSLAALAALSPLAWRRLRAARFRAERPGLQALRVALGAGEASCFYWSVGHMPLADAMTYWMAAPVMVAGLSALLLGERVDARRGALVLLGFAGVAIALGADFTGPLLPSLVALGGALLYALFLLCSRQLRATPDVLLATFQMLGGLALGLALLGAGGWRTPDATDLALLLLLGLAATLGHVGVTRALKLAPASVVVPYQYSFLLWAALFGWLVWGDLPGLEMLAGAALIVGAGLLLYREQWRG</sequence>
<dbReference type="SUPFAM" id="SSF103481">
    <property type="entry name" value="Multidrug resistance efflux transporter EmrE"/>
    <property type="match status" value="2"/>
</dbReference>
<feature type="domain" description="EamA" evidence="2">
    <location>
        <begin position="158"/>
        <end position="285"/>
    </location>
</feature>
<dbReference type="GO" id="GO:0016020">
    <property type="term" value="C:membrane"/>
    <property type="evidence" value="ECO:0007669"/>
    <property type="project" value="InterPro"/>
</dbReference>
<dbReference type="EMBL" id="QLIX01000007">
    <property type="protein sequence ID" value="RAI58861.1"/>
    <property type="molecule type" value="Genomic_DNA"/>
</dbReference>
<gene>
    <name evidence="3" type="ORF">DOO78_12375</name>
</gene>
<dbReference type="InterPro" id="IPR000620">
    <property type="entry name" value="EamA_dom"/>
</dbReference>
<dbReference type="PANTHER" id="PTHR22911:SF135">
    <property type="entry name" value="BLR4310 PROTEIN"/>
    <property type="match status" value="1"/>
</dbReference>
<dbReference type="Pfam" id="PF00892">
    <property type="entry name" value="EamA"/>
    <property type="match status" value="2"/>
</dbReference>
<feature type="transmembrane region" description="Helical" evidence="1">
    <location>
        <begin position="154"/>
        <end position="172"/>
    </location>
</feature>
<dbReference type="InterPro" id="IPR037185">
    <property type="entry name" value="EmrE-like"/>
</dbReference>
<dbReference type="RefSeq" id="WP_111470085.1">
    <property type="nucleotide sequence ID" value="NZ_QLIX01000007.1"/>
</dbReference>
<keyword evidence="1" id="KW-0472">Membrane</keyword>
<comment type="caution">
    <text evidence="3">The sequence shown here is derived from an EMBL/GenBank/DDBJ whole genome shotgun (WGS) entry which is preliminary data.</text>
</comment>
<reference evidence="4" key="1">
    <citation type="submission" date="2018-06" db="EMBL/GenBank/DDBJ databases">
        <authorList>
            <person name="Khan S.A."/>
        </authorList>
    </citation>
    <scope>NUCLEOTIDE SEQUENCE [LARGE SCALE GENOMIC DNA]</scope>
    <source>
        <strain evidence="4">DB-1506</strain>
    </source>
</reference>
<feature type="transmembrane region" description="Helical" evidence="1">
    <location>
        <begin position="243"/>
        <end position="262"/>
    </location>
</feature>
<dbReference type="PANTHER" id="PTHR22911">
    <property type="entry name" value="ACYL-MALONYL CONDENSING ENZYME-RELATED"/>
    <property type="match status" value="1"/>
</dbReference>
<keyword evidence="1" id="KW-1133">Transmembrane helix</keyword>
<protein>
    <submittedName>
        <fullName evidence="3">EamA/RhaT family transporter</fullName>
    </submittedName>
</protein>
<evidence type="ECO:0000256" key="1">
    <source>
        <dbReference type="SAM" id="Phobius"/>
    </source>
</evidence>
<feature type="transmembrane region" description="Helical" evidence="1">
    <location>
        <begin position="184"/>
        <end position="202"/>
    </location>
</feature>
<keyword evidence="1" id="KW-0812">Transmembrane</keyword>
<accession>A0A327M6D6</accession>
<feature type="transmembrane region" description="Helical" evidence="1">
    <location>
        <begin position="131"/>
        <end position="148"/>
    </location>
</feature>
<evidence type="ECO:0000313" key="4">
    <source>
        <dbReference type="Proteomes" id="UP000249065"/>
    </source>
</evidence>
<dbReference type="OrthoDB" id="9812899at2"/>
<feature type="domain" description="EamA" evidence="2">
    <location>
        <begin position="14"/>
        <end position="145"/>
    </location>
</feature>
<feature type="transmembrane region" description="Helical" evidence="1">
    <location>
        <begin position="35"/>
        <end position="57"/>
    </location>
</feature>